<dbReference type="PANTHER" id="PTHR43280">
    <property type="entry name" value="ARAC-FAMILY TRANSCRIPTIONAL REGULATOR"/>
    <property type="match status" value="1"/>
</dbReference>
<dbReference type="InterPro" id="IPR018062">
    <property type="entry name" value="HTH_AraC-typ_CS"/>
</dbReference>
<keyword evidence="2" id="KW-0238">DNA-binding</keyword>
<dbReference type="RefSeq" id="WP_117627173.1">
    <property type="nucleotide sequence ID" value="NZ_CATYQV010000017.1"/>
</dbReference>
<evidence type="ECO:0000256" key="3">
    <source>
        <dbReference type="ARBA" id="ARBA00023163"/>
    </source>
</evidence>
<sequence>MDIPFSRYTEKLPEEFSVRHKITETTEKKNFHLHRQMEIIFALSGNLKCKFETGEIDIPRNGLILFNQMDLHYIYPEDGSGICDRYVLYFSSNYISRFSTPEVNLLECFLFRPGNQPVVLTVPDRQLDSFLSVLSRMEDYNRPESGGSASPVYGRDLHLKFLLGEFLLLTNQLYTERFGPLNTAAYQEHARLVYDIYEYIGGHYSDNLSTDSLSRLFLISKTQLYYVFKEISGMTVSDYITEYRITRAKDFLINTDYSVEMIGQAVGYTNLSSFSRVFKEQAGCSPIQYRRKHAD</sequence>
<evidence type="ECO:0000259" key="4">
    <source>
        <dbReference type="PROSITE" id="PS01124"/>
    </source>
</evidence>
<dbReference type="GO" id="GO:0043565">
    <property type="term" value="F:sequence-specific DNA binding"/>
    <property type="evidence" value="ECO:0007669"/>
    <property type="project" value="InterPro"/>
</dbReference>
<reference evidence="5 6" key="1">
    <citation type="submission" date="2018-08" db="EMBL/GenBank/DDBJ databases">
        <title>A genome reference for cultivated species of the human gut microbiota.</title>
        <authorList>
            <person name="Zou Y."/>
            <person name="Xue W."/>
            <person name="Luo G."/>
        </authorList>
    </citation>
    <scope>NUCLEOTIDE SEQUENCE [LARGE SCALE GENOMIC DNA]</scope>
    <source>
        <strain evidence="5 6">AF14-18</strain>
    </source>
</reference>
<dbReference type="InterPro" id="IPR018060">
    <property type="entry name" value="HTH_AraC"/>
</dbReference>
<dbReference type="InterPro" id="IPR009057">
    <property type="entry name" value="Homeodomain-like_sf"/>
</dbReference>
<gene>
    <name evidence="5" type="ORF">DWW02_01085</name>
</gene>
<accession>A0A412ZDU0</accession>
<evidence type="ECO:0000313" key="6">
    <source>
        <dbReference type="Proteomes" id="UP000284543"/>
    </source>
</evidence>
<dbReference type="SUPFAM" id="SSF46689">
    <property type="entry name" value="Homeodomain-like"/>
    <property type="match status" value="2"/>
</dbReference>
<dbReference type="EMBL" id="QRZM01000001">
    <property type="protein sequence ID" value="RGV78363.1"/>
    <property type="molecule type" value="Genomic_DNA"/>
</dbReference>
<dbReference type="Pfam" id="PF12833">
    <property type="entry name" value="HTH_18"/>
    <property type="match status" value="1"/>
</dbReference>
<keyword evidence="3" id="KW-0804">Transcription</keyword>
<evidence type="ECO:0000256" key="1">
    <source>
        <dbReference type="ARBA" id="ARBA00023015"/>
    </source>
</evidence>
<proteinExistence type="predicted"/>
<name>A0A412ZDU0_9FIRM</name>
<organism evidence="5 6">
    <name type="scientific">Enterocloster bolteae</name>
    <dbReference type="NCBI Taxonomy" id="208479"/>
    <lineage>
        <taxon>Bacteria</taxon>
        <taxon>Bacillati</taxon>
        <taxon>Bacillota</taxon>
        <taxon>Clostridia</taxon>
        <taxon>Lachnospirales</taxon>
        <taxon>Lachnospiraceae</taxon>
        <taxon>Enterocloster</taxon>
    </lineage>
</organism>
<dbReference type="SMART" id="SM00342">
    <property type="entry name" value="HTH_ARAC"/>
    <property type="match status" value="1"/>
</dbReference>
<dbReference type="Pfam" id="PF02311">
    <property type="entry name" value="AraC_binding"/>
    <property type="match status" value="1"/>
</dbReference>
<keyword evidence="1" id="KW-0805">Transcription regulation</keyword>
<dbReference type="SUPFAM" id="SSF51215">
    <property type="entry name" value="Regulatory protein AraC"/>
    <property type="match status" value="1"/>
</dbReference>
<feature type="domain" description="HTH araC/xylS-type" evidence="4">
    <location>
        <begin position="194"/>
        <end position="292"/>
    </location>
</feature>
<evidence type="ECO:0000256" key="2">
    <source>
        <dbReference type="ARBA" id="ARBA00023125"/>
    </source>
</evidence>
<dbReference type="Gene3D" id="1.10.10.60">
    <property type="entry name" value="Homeodomain-like"/>
    <property type="match status" value="2"/>
</dbReference>
<dbReference type="GO" id="GO:0003700">
    <property type="term" value="F:DNA-binding transcription factor activity"/>
    <property type="evidence" value="ECO:0007669"/>
    <property type="project" value="InterPro"/>
</dbReference>
<dbReference type="PANTHER" id="PTHR43280:SF2">
    <property type="entry name" value="HTH-TYPE TRANSCRIPTIONAL REGULATOR EXSA"/>
    <property type="match status" value="1"/>
</dbReference>
<dbReference type="PROSITE" id="PS00041">
    <property type="entry name" value="HTH_ARAC_FAMILY_1"/>
    <property type="match status" value="1"/>
</dbReference>
<dbReference type="AlphaFoldDB" id="A0A412ZDU0"/>
<comment type="caution">
    <text evidence="5">The sequence shown here is derived from an EMBL/GenBank/DDBJ whole genome shotgun (WGS) entry which is preliminary data.</text>
</comment>
<dbReference type="InterPro" id="IPR003313">
    <property type="entry name" value="AraC-bd"/>
</dbReference>
<evidence type="ECO:0000313" key="5">
    <source>
        <dbReference type="EMBL" id="RGV78363.1"/>
    </source>
</evidence>
<dbReference type="InterPro" id="IPR037923">
    <property type="entry name" value="HTH-like"/>
</dbReference>
<dbReference type="Proteomes" id="UP000284543">
    <property type="component" value="Unassembled WGS sequence"/>
</dbReference>
<protein>
    <submittedName>
        <fullName evidence="5">AraC family transcriptional regulator</fullName>
    </submittedName>
</protein>
<dbReference type="PROSITE" id="PS01124">
    <property type="entry name" value="HTH_ARAC_FAMILY_2"/>
    <property type="match status" value="1"/>
</dbReference>